<comment type="similarity">
    <text evidence="3">Belongs to the inorganic phosphate transporter (PiT) (TC 2.A.20) family.</text>
</comment>
<dbReference type="GO" id="GO:0016020">
    <property type="term" value="C:membrane"/>
    <property type="evidence" value="ECO:0007669"/>
    <property type="project" value="UniProtKB-SubCell"/>
</dbReference>
<feature type="transmembrane region" description="Helical" evidence="9">
    <location>
        <begin position="76"/>
        <end position="96"/>
    </location>
</feature>
<feature type="transmembrane region" description="Helical" evidence="9">
    <location>
        <begin position="264"/>
        <end position="284"/>
    </location>
</feature>
<keyword evidence="7 9" id="KW-1133">Transmembrane helix</keyword>
<reference evidence="10" key="1">
    <citation type="submission" date="2022-09" db="EMBL/GenBank/DDBJ databases">
        <title>Haloadaptaus new haloarchaeum isolated from saline soil.</title>
        <authorList>
            <person name="Duran-Viseras A."/>
            <person name="Sanchez-Porro C."/>
            <person name="Ventosa A."/>
        </authorList>
    </citation>
    <scope>NUCLEOTIDE SEQUENCE</scope>
    <source>
        <strain evidence="10">F3-133</strain>
    </source>
</reference>
<proteinExistence type="inferred from homology"/>
<dbReference type="Proteomes" id="UP001149411">
    <property type="component" value="Unassembled WGS sequence"/>
</dbReference>
<gene>
    <name evidence="10" type="ORF">EGH25_09210</name>
</gene>
<feature type="transmembrane region" description="Helical" evidence="9">
    <location>
        <begin position="239"/>
        <end position="258"/>
    </location>
</feature>
<protein>
    <submittedName>
        <fullName evidence="10">Inorganic phosphate transporter</fullName>
    </submittedName>
</protein>
<keyword evidence="11" id="KW-1185">Reference proteome</keyword>
<feature type="transmembrane region" description="Helical" evidence="9">
    <location>
        <begin position="326"/>
        <end position="352"/>
    </location>
</feature>
<evidence type="ECO:0000313" key="10">
    <source>
        <dbReference type="EMBL" id="MCX2819526.1"/>
    </source>
</evidence>
<dbReference type="Pfam" id="PF01384">
    <property type="entry name" value="PHO4"/>
    <property type="match status" value="2"/>
</dbReference>
<sequence length="353" mass="36148">MTELALLSLGLLTAVFVAINVGGSSTGVCFGPAVGSGVVSMRAASALMAFFALIGGVVVGPNVVETMGRDLVPPSEFTLAAATAVLLFTGIGLALSNYLRISASTSQIAVVAIAGMGVALNVLDWGIFGFILTWWILSAIIAFWISVVVGRYFYDRLVSVLDFGDDGDKSAFGEYLVIGVGCYMAFSAGASNVANAVAPLVGGGESIAMVPAVVMGGVAIGVGAFVIGPRTMDTVGNKITDLSLEAALVVELVAGTIITLLSLAGIPASLAIVATLSVIGLGWGRATRRVPVRSDVAVGELPQEERAKIREDRLNMYDLGTSRRIVATWIIAPVLAGSLAFAAFGAAVYVGLI</sequence>
<accession>A0A9Q4C767</accession>
<evidence type="ECO:0000256" key="3">
    <source>
        <dbReference type="ARBA" id="ARBA00009916"/>
    </source>
</evidence>
<evidence type="ECO:0000256" key="2">
    <source>
        <dbReference type="ARBA" id="ARBA00004141"/>
    </source>
</evidence>
<evidence type="ECO:0000256" key="6">
    <source>
        <dbReference type="ARBA" id="ARBA00022692"/>
    </source>
</evidence>
<dbReference type="PANTHER" id="PTHR11101">
    <property type="entry name" value="PHOSPHATE TRANSPORTER"/>
    <property type="match status" value="1"/>
</dbReference>
<feature type="transmembrane region" description="Helical" evidence="9">
    <location>
        <begin position="134"/>
        <end position="154"/>
    </location>
</feature>
<keyword evidence="5" id="KW-0592">Phosphate transport</keyword>
<feature type="transmembrane region" description="Helical" evidence="9">
    <location>
        <begin position="206"/>
        <end position="227"/>
    </location>
</feature>
<dbReference type="EMBL" id="RKLV01000009">
    <property type="protein sequence ID" value="MCX2819526.1"/>
    <property type="molecule type" value="Genomic_DNA"/>
</dbReference>
<feature type="transmembrane region" description="Helical" evidence="9">
    <location>
        <begin position="43"/>
        <end position="64"/>
    </location>
</feature>
<feature type="transmembrane region" description="Helical" evidence="9">
    <location>
        <begin position="108"/>
        <end position="128"/>
    </location>
</feature>
<keyword evidence="4" id="KW-0813">Transport</keyword>
<comment type="subcellular location">
    <subcellularLocation>
        <location evidence="2">Membrane</location>
        <topology evidence="2">Multi-pass membrane protein</topology>
    </subcellularLocation>
</comment>
<dbReference type="InterPro" id="IPR001204">
    <property type="entry name" value="Phos_transporter"/>
</dbReference>
<evidence type="ECO:0000256" key="5">
    <source>
        <dbReference type="ARBA" id="ARBA00022592"/>
    </source>
</evidence>
<evidence type="ECO:0000256" key="1">
    <source>
        <dbReference type="ARBA" id="ARBA00001981"/>
    </source>
</evidence>
<dbReference type="PANTHER" id="PTHR11101:SF80">
    <property type="entry name" value="PHOSPHATE TRANSPORTER"/>
    <property type="match status" value="1"/>
</dbReference>
<organism evidence="10 11">
    <name type="scientific">Halorutilus salinus</name>
    <dbReference type="NCBI Taxonomy" id="2487751"/>
    <lineage>
        <taxon>Archaea</taxon>
        <taxon>Methanobacteriati</taxon>
        <taxon>Methanobacteriota</taxon>
        <taxon>Stenosarchaea group</taxon>
        <taxon>Halobacteria</taxon>
        <taxon>Halorutilales</taxon>
        <taxon>Halorutilaceae</taxon>
        <taxon>Halorutilus</taxon>
    </lineage>
</organism>
<evidence type="ECO:0000256" key="8">
    <source>
        <dbReference type="ARBA" id="ARBA00023136"/>
    </source>
</evidence>
<evidence type="ECO:0000256" key="4">
    <source>
        <dbReference type="ARBA" id="ARBA00022448"/>
    </source>
</evidence>
<evidence type="ECO:0000256" key="7">
    <source>
        <dbReference type="ARBA" id="ARBA00022989"/>
    </source>
</evidence>
<keyword evidence="8 9" id="KW-0472">Membrane</keyword>
<comment type="function">
    <text evidence="1">Potential transporter for phosphate.</text>
</comment>
<dbReference type="AlphaFoldDB" id="A0A9Q4C767"/>
<feature type="transmembrane region" description="Helical" evidence="9">
    <location>
        <begin position="175"/>
        <end position="194"/>
    </location>
</feature>
<evidence type="ECO:0000256" key="9">
    <source>
        <dbReference type="SAM" id="Phobius"/>
    </source>
</evidence>
<keyword evidence="6 9" id="KW-0812">Transmembrane</keyword>
<name>A0A9Q4C767_9EURY</name>
<feature type="transmembrane region" description="Helical" evidence="9">
    <location>
        <begin position="6"/>
        <end position="31"/>
    </location>
</feature>
<dbReference type="GO" id="GO:0005315">
    <property type="term" value="F:phosphate transmembrane transporter activity"/>
    <property type="evidence" value="ECO:0007669"/>
    <property type="project" value="InterPro"/>
</dbReference>
<evidence type="ECO:0000313" key="11">
    <source>
        <dbReference type="Proteomes" id="UP001149411"/>
    </source>
</evidence>
<dbReference type="GO" id="GO:0035435">
    <property type="term" value="P:phosphate ion transmembrane transport"/>
    <property type="evidence" value="ECO:0007669"/>
    <property type="project" value="TreeGrafter"/>
</dbReference>
<comment type="caution">
    <text evidence="10">The sequence shown here is derived from an EMBL/GenBank/DDBJ whole genome shotgun (WGS) entry which is preliminary data.</text>
</comment>
<dbReference type="RefSeq" id="WP_266087856.1">
    <property type="nucleotide sequence ID" value="NZ_RKLV01000009.1"/>
</dbReference>